<dbReference type="EMBL" id="QGGI01000008">
    <property type="protein sequence ID" value="PWJ93234.1"/>
    <property type="molecule type" value="Genomic_DNA"/>
</dbReference>
<feature type="domain" description="Endonuclease/exonuclease/phosphatase" evidence="1">
    <location>
        <begin position="11"/>
        <end position="267"/>
    </location>
</feature>
<dbReference type="PANTHER" id="PTHR12121:SF36">
    <property type="entry name" value="ENDONUCLEASE_EXONUCLEASE_PHOSPHATASE DOMAIN-CONTAINING PROTEIN"/>
    <property type="match status" value="1"/>
</dbReference>
<dbReference type="CDD" id="cd09083">
    <property type="entry name" value="EEP-1"/>
    <property type="match status" value="1"/>
</dbReference>
<accession>A0AA45C6V7</accession>
<evidence type="ECO:0000313" key="2">
    <source>
        <dbReference type="EMBL" id="PWJ93234.1"/>
    </source>
</evidence>
<evidence type="ECO:0000313" key="3">
    <source>
        <dbReference type="Proteomes" id="UP000245921"/>
    </source>
</evidence>
<reference evidence="2 3" key="1">
    <citation type="submission" date="2018-05" db="EMBL/GenBank/DDBJ databases">
        <title>Genomic Encyclopedia of Type Strains, Phase IV (KMG-IV): sequencing the most valuable type-strain genomes for metagenomic binning, comparative biology and taxonomic classification.</title>
        <authorList>
            <person name="Goeker M."/>
        </authorList>
    </citation>
    <scope>NUCLEOTIDE SEQUENCE [LARGE SCALE GENOMIC DNA]</scope>
    <source>
        <strain evidence="2 3">DSM 24906</strain>
    </source>
</reference>
<dbReference type="GO" id="GO:0004519">
    <property type="term" value="F:endonuclease activity"/>
    <property type="evidence" value="ECO:0007669"/>
    <property type="project" value="UniProtKB-KW"/>
</dbReference>
<dbReference type="SUPFAM" id="SSF56219">
    <property type="entry name" value="DNase I-like"/>
    <property type="match status" value="1"/>
</dbReference>
<organism evidence="2 3">
    <name type="scientific">Oceanotoga teriensis</name>
    <dbReference type="NCBI Taxonomy" id="515440"/>
    <lineage>
        <taxon>Bacteria</taxon>
        <taxon>Thermotogati</taxon>
        <taxon>Thermotogota</taxon>
        <taxon>Thermotogae</taxon>
        <taxon>Petrotogales</taxon>
        <taxon>Petrotogaceae</taxon>
        <taxon>Oceanotoga</taxon>
    </lineage>
</organism>
<dbReference type="InterPro" id="IPR005135">
    <property type="entry name" value="Endo/exonuclease/phosphatase"/>
</dbReference>
<dbReference type="AlphaFoldDB" id="A0AA45C6V7"/>
<proteinExistence type="predicted"/>
<dbReference type="Pfam" id="PF03372">
    <property type="entry name" value="Exo_endo_phos"/>
    <property type="match status" value="1"/>
</dbReference>
<gene>
    <name evidence="2" type="ORF">C7380_10863</name>
</gene>
<dbReference type="PANTHER" id="PTHR12121">
    <property type="entry name" value="CARBON CATABOLITE REPRESSOR PROTEIN 4"/>
    <property type="match status" value="1"/>
</dbReference>
<dbReference type="GO" id="GO:0000175">
    <property type="term" value="F:3'-5'-RNA exonuclease activity"/>
    <property type="evidence" value="ECO:0007669"/>
    <property type="project" value="TreeGrafter"/>
</dbReference>
<keyword evidence="2" id="KW-0378">Hydrolase</keyword>
<dbReference type="InterPro" id="IPR050410">
    <property type="entry name" value="CCR4/nocturin_mRNA_transcr"/>
</dbReference>
<dbReference type="InterPro" id="IPR036691">
    <property type="entry name" value="Endo/exonu/phosph_ase_sf"/>
</dbReference>
<sequence length="276" mass="32134">MNKESMFRIGSFNIRYQNEDDIGLTSWVVRKNKVLELIRFHDIDIIGLQEVLKDQLIFLKNGLKGYDYVGVGREDGEEEGEFGPIFFKKDKFILEDWGVFWLSETPEVKGSMGWDAACIRIVTWAKFKVIKTGDSFYFFNTHLDHVGKEAMEQGTYLLLDNIKNIANKFPVLLTGDFNNTPNSEVYKILTRKSENFVKDSRYMSINEHYGCDFSFHNFKILEIFENIQKGLISDFPLIDYIFIKNNVKVINHAILPDNWNGVYPSDHMPVIIDIEL</sequence>
<dbReference type="Gene3D" id="3.60.10.10">
    <property type="entry name" value="Endonuclease/exonuclease/phosphatase"/>
    <property type="match status" value="1"/>
</dbReference>
<dbReference type="Proteomes" id="UP000245921">
    <property type="component" value="Unassembled WGS sequence"/>
</dbReference>
<keyword evidence="2" id="KW-0540">Nuclease</keyword>
<keyword evidence="2" id="KW-0255">Endonuclease</keyword>
<keyword evidence="3" id="KW-1185">Reference proteome</keyword>
<protein>
    <submittedName>
        <fullName evidence="2">Endonuclease/exonuclease/phosphatase family metal-dependent hydrolase</fullName>
    </submittedName>
</protein>
<dbReference type="RefSeq" id="WP_109604762.1">
    <property type="nucleotide sequence ID" value="NZ_JAMHJO010000011.1"/>
</dbReference>
<name>A0AA45C6V7_9BACT</name>
<comment type="caution">
    <text evidence="2">The sequence shown here is derived from an EMBL/GenBank/DDBJ whole genome shotgun (WGS) entry which is preliminary data.</text>
</comment>
<evidence type="ECO:0000259" key="1">
    <source>
        <dbReference type="Pfam" id="PF03372"/>
    </source>
</evidence>